<feature type="compositionally biased region" description="Basic and acidic residues" evidence="6">
    <location>
        <begin position="34"/>
        <end position="49"/>
    </location>
</feature>
<feature type="region of interest" description="Disordered" evidence="6">
    <location>
        <begin position="1"/>
        <end position="49"/>
    </location>
</feature>
<feature type="compositionally biased region" description="Low complexity" evidence="6">
    <location>
        <begin position="393"/>
        <end position="414"/>
    </location>
</feature>
<reference evidence="11 12" key="1">
    <citation type="submission" date="2016-10" db="EMBL/GenBank/DDBJ databases">
        <authorList>
            <person name="de Groot N.N."/>
        </authorList>
    </citation>
    <scope>NUCLEOTIDE SEQUENCE [LARGE SCALE GENOMIC DNA]</scope>
    <source>
        <strain evidence="11 12">DSM 22489</strain>
    </source>
</reference>
<dbReference type="PANTHER" id="PTHR30469:SF12">
    <property type="entry name" value="MULTIDRUG RESISTANCE PROTEIN MDTA"/>
    <property type="match status" value="1"/>
</dbReference>
<dbReference type="InterPro" id="IPR058626">
    <property type="entry name" value="MdtA-like_b-barrel"/>
</dbReference>
<feature type="transmembrane region" description="Helical" evidence="7">
    <location>
        <begin position="56"/>
        <end position="75"/>
    </location>
</feature>
<sequence>MLDHERGSTPLTNGALGDNFAAQSSPSYGGELGRSFEEHNSSREEWEKEKHRGRRAIIWSVMLAVLLVASLAIYFTTRPKSTDGGDTAAAGAHHGRGQSGPAAITVGESSTGDSNIYVNALGTVTPLHTVTLYSQVTGRVMAVNYKEGQLVRKGQTLVEIDPRPYEAALAQAKGTLTHDENVLAEARMDLKRYQDAYARNAVARQQLEDQEKTVLQDEGTVATDQGSVLSAETNLSYCHIISPISGRVGLRLVDPGNTVFSGTGSTLVVITELQPITVVFTVSEDNLPEIQQQMHGGKTLAVDAFDRSNDNQLASGKLTSLDNQIDTTTGTLKFRAAFDNKDLSLFPNQFVNARLLVKTLQGATLVPTSAVQYNGTQAFVYVVKPGASHKKSAAAPAASSATPAVSFKGTTTRSGGQGSSGTPATVSVQNITILTSNENVSAVTGIGPGVKLATSGFDRLENNADALIQPNQPANGQGGHGKSSGQNSTGSPGGHTSTPAGGN</sequence>
<evidence type="ECO:0000256" key="2">
    <source>
        <dbReference type="ARBA" id="ARBA00009477"/>
    </source>
</evidence>
<feature type="domain" description="Multidrug resistance protein MdtA-like alpha-helical hairpin" evidence="8">
    <location>
        <begin position="169"/>
        <end position="237"/>
    </location>
</feature>
<keyword evidence="12" id="KW-1185">Reference proteome</keyword>
<dbReference type="PANTHER" id="PTHR30469">
    <property type="entry name" value="MULTIDRUG RESISTANCE PROTEIN MDTA"/>
    <property type="match status" value="1"/>
</dbReference>
<dbReference type="RefSeq" id="WP_235011340.1">
    <property type="nucleotide sequence ID" value="NZ_FNVA01000001.1"/>
</dbReference>
<keyword evidence="5 7" id="KW-0472">Membrane</keyword>
<dbReference type="Gene3D" id="1.10.287.470">
    <property type="entry name" value="Helix hairpin bin"/>
    <property type="match status" value="1"/>
</dbReference>
<keyword evidence="7" id="KW-1133">Transmembrane helix</keyword>
<comment type="subcellular location">
    <subcellularLocation>
        <location evidence="1">Cell membrane</location>
    </subcellularLocation>
</comment>
<dbReference type="Pfam" id="PF25876">
    <property type="entry name" value="HH_MFP_RND"/>
    <property type="match status" value="1"/>
</dbReference>
<evidence type="ECO:0000256" key="5">
    <source>
        <dbReference type="ARBA" id="ARBA00023136"/>
    </source>
</evidence>
<keyword evidence="7" id="KW-0812">Transmembrane</keyword>
<dbReference type="Gene3D" id="2.40.420.20">
    <property type="match status" value="1"/>
</dbReference>
<dbReference type="NCBIfam" id="TIGR01730">
    <property type="entry name" value="RND_mfp"/>
    <property type="match status" value="1"/>
</dbReference>
<comment type="similarity">
    <text evidence="2">Belongs to the membrane fusion protein (MFP) (TC 8.A.1) family.</text>
</comment>
<dbReference type="Gene3D" id="2.40.30.170">
    <property type="match status" value="1"/>
</dbReference>
<dbReference type="Gene3D" id="2.40.50.100">
    <property type="match status" value="1"/>
</dbReference>
<gene>
    <name evidence="11" type="ORF">SAMN05421819_0875</name>
</gene>
<feature type="region of interest" description="Disordered" evidence="6">
    <location>
        <begin position="465"/>
        <end position="503"/>
    </location>
</feature>
<feature type="domain" description="Multidrug resistance protein MdtA-like beta-barrel" evidence="10">
    <location>
        <begin position="275"/>
        <end position="358"/>
    </location>
</feature>
<proteinExistence type="inferred from homology"/>
<protein>
    <submittedName>
        <fullName evidence="11">Membrane fusion protein, multidrug efflux system</fullName>
    </submittedName>
</protein>
<feature type="domain" description="Multidrug resistance protein MdtA-like barrel-sandwich hybrid" evidence="9">
    <location>
        <begin position="129"/>
        <end position="271"/>
    </location>
</feature>
<organism evidence="11 12">
    <name type="scientific">Bryocella elongata</name>
    <dbReference type="NCBI Taxonomy" id="863522"/>
    <lineage>
        <taxon>Bacteria</taxon>
        <taxon>Pseudomonadati</taxon>
        <taxon>Acidobacteriota</taxon>
        <taxon>Terriglobia</taxon>
        <taxon>Terriglobales</taxon>
        <taxon>Acidobacteriaceae</taxon>
        <taxon>Bryocella</taxon>
    </lineage>
</organism>
<feature type="region of interest" description="Disordered" evidence="6">
    <location>
        <begin position="81"/>
        <end position="107"/>
    </location>
</feature>
<feature type="compositionally biased region" description="Polar residues" evidence="6">
    <location>
        <begin position="483"/>
        <end position="503"/>
    </location>
</feature>
<dbReference type="GO" id="GO:1990281">
    <property type="term" value="C:efflux pump complex"/>
    <property type="evidence" value="ECO:0007669"/>
    <property type="project" value="TreeGrafter"/>
</dbReference>
<keyword evidence="4" id="KW-0997">Cell inner membrane</keyword>
<feature type="compositionally biased region" description="Low complexity" evidence="6">
    <location>
        <begin position="82"/>
        <end position="92"/>
    </location>
</feature>
<evidence type="ECO:0000259" key="10">
    <source>
        <dbReference type="Pfam" id="PF25944"/>
    </source>
</evidence>
<name>A0A1H5U7K5_9BACT</name>
<dbReference type="Pfam" id="PF25917">
    <property type="entry name" value="BSH_RND"/>
    <property type="match status" value="1"/>
</dbReference>
<accession>A0A1H5U7K5</accession>
<evidence type="ECO:0000313" key="12">
    <source>
        <dbReference type="Proteomes" id="UP000236728"/>
    </source>
</evidence>
<evidence type="ECO:0000259" key="8">
    <source>
        <dbReference type="Pfam" id="PF25876"/>
    </source>
</evidence>
<dbReference type="EMBL" id="FNVA01000001">
    <property type="protein sequence ID" value="SEF70247.1"/>
    <property type="molecule type" value="Genomic_DNA"/>
</dbReference>
<evidence type="ECO:0000256" key="1">
    <source>
        <dbReference type="ARBA" id="ARBA00004236"/>
    </source>
</evidence>
<evidence type="ECO:0000256" key="6">
    <source>
        <dbReference type="SAM" id="MobiDB-lite"/>
    </source>
</evidence>
<evidence type="ECO:0000256" key="4">
    <source>
        <dbReference type="ARBA" id="ARBA00022519"/>
    </source>
</evidence>
<evidence type="ECO:0000256" key="7">
    <source>
        <dbReference type="SAM" id="Phobius"/>
    </source>
</evidence>
<dbReference type="GO" id="GO:0015562">
    <property type="term" value="F:efflux transmembrane transporter activity"/>
    <property type="evidence" value="ECO:0007669"/>
    <property type="project" value="TreeGrafter"/>
</dbReference>
<evidence type="ECO:0000256" key="3">
    <source>
        <dbReference type="ARBA" id="ARBA00022475"/>
    </source>
</evidence>
<evidence type="ECO:0000259" key="9">
    <source>
        <dbReference type="Pfam" id="PF25917"/>
    </source>
</evidence>
<evidence type="ECO:0000313" key="11">
    <source>
        <dbReference type="EMBL" id="SEF70247.1"/>
    </source>
</evidence>
<dbReference type="InterPro" id="IPR058625">
    <property type="entry name" value="MdtA-like_BSH"/>
</dbReference>
<dbReference type="InterPro" id="IPR006143">
    <property type="entry name" value="RND_pump_MFP"/>
</dbReference>
<dbReference type="Pfam" id="PF25944">
    <property type="entry name" value="Beta-barrel_RND"/>
    <property type="match status" value="1"/>
</dbReference>
<feature type="region of interest" description="Disordered" evidence="6">
    <location>
        <begin position="393"/>
        <end position="424"/>
    </location>
</feature>
<dbReference type="SUPFAM" id="SSF111369">
    <property type="entry name" value="HlyD-like secretion proteins"/>
    <property type="match status" value="1"/>
</dbReference>
<dbReference type="Proteomes" id="UP000236728">
    <property type="component" value="Unassembled WGS sequence"/>
</dbReference>
<dbReference type="AlphaFoldDB" id="A0A1H5U7K5"/>
<keyword evidence="3" id="KW-1003">Cell membrane</keyword>
<dbReference type="InterPro" id="IPR058624">
    <property type="entry name" value="MdtA-like_HH"/>
</dbReference>